<evidence type="ECO:0000313" key="1">
    <source>
        <dbReference type="EMBL" id="SVB36485.1"/>
    </source>
</evidence>
<sequence length="42" mass="4557">MMAIIIPNVTKRGIIDKVRTMNPTKSVKADMATLLPVSSRAS</sequence>
<protein>
    <submittedName>
        <fullName evidence="1">Uncharacterized protein</fullName>
    </submittedName>
</protein>
<gene>
    <name evidence="1" type="ORF">METZ01_LOCUS189339</name>
</gene>
<dbReference type="EMBL" id="UINC01038861">
    <property type="protein sequence ID" value="SVB36485.1"/>
    <property type="molecule type" value="Genomic_DNA"/>
</dbReference>
<dbReference type="AlphaFoldDB" id="A0A382DE11"/>
<accession>A0A382DE11</accession>
<reference evidence="1" key="1">
    <citation type="submission" date="2018-05" db="EMBL/GenBank/DDBJ databases">
        <authorList>
            <person name="Lanie J.A."/>
            <person name="Ng W.-L."/>
            <person name="Kazmierczak K.M."/>
            <person name="Andrzejewski T.M."/>
            <person name="Davidsen T.M."/>
            <person name="Wayne K.J."/>
            <person name="Tettelin H."/>
            <person name="Glass J.I."/>
            <person name="Rusch D."/>
            <person name="Podicherti R."/>
            <person name="Tsui H.-C.T."/>
            <person name="Winkler M.E."/>
        </authorList>
    </citation>
    <scope>NUCLEOTIDE SEQUENCE</scope>
</reference>
<name>A0A382DE11_9ZZZZ</name>
<organism evidence="1">
    <name type="scientific">marine metagenome</name>
    <dbReference type="NCBI Taxonomy" id="408172"/>
    <lineage>
        <taxon>unclassified sequences</taxon>
        <taxon>metagenomes</taxon>
        <taxon>ecological metagenomes</taxon>
    </lineage>
</organism>
<feature type="non-terminal residue" evidence="1">
    <location>
        <position position="42"/>
    </location>
</feature>
<proteinExistence type="predicted"/>